<evidence type="ECO:0000313" key="2">
    <source>
        <dbReference type="EMBL" id="MBB6328326.1"/>
    </source>
</evidence>
<gene>
    <name evidence="2" type="ORF">FHS59_003969</name>
</gene>
<dbReference type="PANTHER" id="PTHR12993:SF11">
    <property type="entry name" value="N-ACETYLGLUCOSAMINYL-PHOSPHATIDYLINOSITOL DE-N-ACETYLASE"/>
    <property type="match status" value="1"/>
</dbReference>
<dbReference type="InterPro" id="IPR024078">
    <property type="entry name" value="LmbE-like_dom_sf"/>
</dbReference>
<protein>
    <submittedName>
        <fullName evidence="2">LmbE family N-acetylglucosaminyl deacetylase</fullName>
    </submittedName>
</protein>
<dbReference type="Gene3D" id="3.40.50.10320">
    <property type="entry name" value="LmbE-like"/>
    <property type="match status" value="1"/>
</dbReference>
<evidence type="ECO:0000313" key="3">
    <source>
        <dbReference type="Proteomes" id="UP000588604"/>
    </source>
</evidence>
<name>A0A841MWA2_9BACT</name>
<organism evidence="2 3">
    <name type="scientific">Algoriphagus iocasae</name>
    <dbReference type="NCBI Taxonomy" id="1836499"/>
    <lineage>
        <taxon>Bacteria</taxon>
        <taxon>Pseudomonadati</taxon>
        <taxon>Bacteroidota</taxon>
        <taxon>Cytophagia</taxon>
        <taxon>Cytophagales</taxon>
        <taxon>Cyclobacteriaceae</taxon>
        <taxon>Algoriphagus</taxon>
    </lineage>
</organism>
<sequence length="287" mass="32526">MRKYLKWILWIGIITTVVIPFSLVLIGRSILHNSDIPQKEFLLKSNEKKTILAFFPHPDDEVTVAGTLMKMVDQGHSVILVCLSRGEAADTGGKISREILAEIRTLEMEHASKIIGASHLELLNYPDGALLKIGIDSLKKIASEIIDEFKPEVLISYDSKVGLYGHPDHQLTGFVLEELFLKRVGEPSFSPKRLFQVTLSPKQINLALKISKGFQENYPNDLSKGLPKPDFSISTQSYFEKVLEVIEGHESQSKTLKDLLPYHDKIPPLIYSRIFDREYFHEVKAKK</sequence>
<keyword evidence="1" id="KW-1133">Transmembrane helix</keyword>
<keyword evidence="1" id="KW-0812">Transmembrane</keyword>
<dbReference type="SUPFAM" id="SSF102588">
    <property type="entry name" value="LmbE-like"/>
    <property type="match status" value="1"/>
</dbReference>
<dbReference type="GO" id="GO:0016811">
    <property type="term" value="F:hydrolase activity, acting on carbon-nitrogen (but not peptide) bonds, in linear amides"/>
    <property type="evidence" value="ECO:0007669"/>
    <property type="project" value="TreeGrafter"/>
</dbReference>
<keyword evidence="3" id="KW-1185">Reference proteome</keyword>
<dbReference type="AlphaFoldDB" id="A0A841MWA2"/>
<feature type="transmembrane region" description="Helical" evidence="1">
    <location>
        <begin position="7"/>
        <end position="31"/>
    </location>
</feature>
<evidence type="ECO:0000256" key="1">
    <source>
        <dbReference type="SAM" id="Phobius"/>
    </source>
</evidence>
<comment type="caution">
    <text evidence="2">The sequence shown here is derived from an EMBL/GenBank/DDBJ whole genome shotgun (WGS) entry which is preliminary data.</text>
</comment>
<proteinExistence type="predicted"/>
<dbReference type="Proteomes" id="UP000588604">
    <property type="component" value="Unassembled WGS sequence"/>
</dbReference>
<dbReference type="Pfam" id="PF02585">
    <property type="entry name" value="PIG-L"/>
    <property type="match status" value="1"/>
</dbReference>
<reference evidence="2 3" key="1">
    <citation type="submission" date="2020-08" db="EMBL/GenBank/DDBJ databases">
        <title>Genomic Encyclopedia of Type Strains, Phase IV (KMG-IV): sequencing the most valuable type-strain genomes for metagenomic binning, comparative biology and taxonomic classification.</title>
        <authorList>
            <person name="Goeker M."/>
        </authorList>
    </citation>
    <scope>NUCLEOTIDE SEQUENCE [LARGE SCALE GENOMIC DNA]</scope>
    <source>
        <strain evidence="2 3">DSM 102044</strain>
    </source>
</reference>
<dbReference type="RefSeq" id="WP_184497229.1">
    <property type="nucleotide sequence ID" value="NZ_JACIJO010000003.1"/>
</dbReference>
<keyword evidence="1" id="KW-0472">Membrane</keyword>
<dbReference type="InterPro" id="IPR003737">
    <property type="entry name" value="GlcNAc_PI_deacetylase-related"/>
</dbReference>
<accession>A0A841MWA2</accession>
<dbReference type="EMBL" id="JACIJO010000003">
    <property type="protein sequence ID" value="MBB6328326.1"/>
    <property type="molecule type" value="Genomic_DNA"/>
</dbReference>
<dbReference type="PANTHER" id="PTHR12993">
    <property type="entry name" value="N-ACETYLGLUCOSAMINYL-PHOSPHATIDYLINOSITOL DE-N-ACETYLASE-RELATED"/>
    <property type="match status" value="1"/>
</dbReference>